<evidence type="ECO:0000313" key="1">
    <source>
        <dbReference type="EMBL" id="MFD1706692.1"/>
    </source>
</evidence>
<organism evidence="1 2">
    <name type="scientific">Siminovitchia sediminis</name>
    <dbReference type="NCBI Taxonomy" id="1274353"/>
    <lineage>
        <taxon>Bacteria</taxon>
        <taxon>Bacillati</taxon>
        <taxon>Bacillota</taxon>
        <taxon>Bacilli</taxon>
        <taxon>Bacillales</taxon>
        <taxon>Bacillaceae</taxon>
        <taxon>Siminovitchia</taxon>
    </lineage>
</organism>
<evidence type="ECO:0000313" key="2">
    <source>
        <dbReference type="Proteomes" id="UP001597301"/>
    </source>
</evidence>
<comment type="caution">
    <text evidence="1">The sequence shown here is derived from an EMBL/GenBank/DDBJ whole genome shotgun (WGS) entry which is preliminary data.</text>
</comment>
<dbReference type="RefSeq" id="WP_380773339.1">
    <property type="nucleotide sequence ID" value="NZ_JBHUEO010000018.1"/>
</dbReference>
<name>A0ABW4KI11_9BACI</name>
<proteinExistence type="predicted"/>
<keyword evidence="2" id="KW-1185">Reference proteome</keyword>
<dbReference type="EMBL" id="JBHUEO010000018">
    <property type="protein sequence ID" value="MFD1706692.1"/>
    <property type="molecule type" value="Genomic_DNA"/>
</dbReference>
<reference evidence="2" key="1">
    <citation type="journal article" date="2019" name="Int. J. Syst. Evol. Microbiol.">
        <title>The Global Catalogue of Microorganisms (GCM) 10K type strain sequencing project: providing services to taxonomists for standard genome sequencing and annotation.</title>
        <authorList>
            <consortium name="The Broad Institute Genomics Platform"/>
            <consortium name="The Broad Institute Genome Sequencing Center for Infectious Disease"/>
            <person name="Wu L."/>
            <person name="Ma J."/>
        </authorList>
    </citation>
    <scope>NUCLEOTIDE SEQUENCE [LARGE SCALE GENOMIC DNA]</scope>
    <source>
        <strain evidence="2">CGMCC 1.12295</strain>
    </source>
</reference>
<dbReference type="Proteomes" id="UP001597301">
    <property type="component" value="Unassembled WGS sequence"/>
</dbReference>
<sequence length="81" mass="9908">MDDLTRLANREVKFMTILTKKDLFEMEEYYYWSGNKQYVPFPSELKERLLEIYGEEPLPHNWSEQDIHEGSRKIIIEYFQS</sequence>
<accession>A0ABW4KI11</accession>
<gene>
    <name evidence="1" type="ORF">ACFSCZ_07975</name>
</gene>
<protein>
    <submittedName>
        <fullName evidence="1">Uncharacterized protein</fullName>
    </submittedName>
</protein>